<evidence type="ECO:0000313" key="3">
    <source>
        <dbReference type="RefSeq" id="XP_039145719.1"/>
    </source>
</evidence>
<dbReference type="Proteomes" id="UP001515500">
    <property type="component" value="Chromosome 18"/>
</dbReference>
<organism evidence="2 3">
    <name type="scientific">Dioscorea cayennensis subsp. rotundata</name>
    <name type="common">White Guinea yam</name>
    <name type="synonym">Dioscorea rotundata</name>
    <dbReference type="NCBI Taxonomy" id="55577"/>
    <lineage>
        <taxon>Eukaryota</taxon>
        <taxon>Viridiplantae</taxon>
        <taxon>Streptophyta</taxon>
        <taxon>Embryophyta</taxon>
        <taxon>Tracheophyta</taxon>
        <taxon>Spermatophyta</taxon>
        <taxon>Magnoliopsida</taxon>
        <taxon>Liliopsida</taxon>
        <taxon>Dioscoreales</taxon>
        <taxon>Dioscoreaceae</taxon>
        <taxon>Dioscorea</taxon>
    </lineage>
</organism>
<proteinExistence type="predicted"/>
<dbReference type="PANTHER" id="PTHR26312">
    <property type="entry name" value="TETRATRICOPEPTIDE REPEAT PROTEIN 5"/>
    <property type="match status" value="1"/>
</dbReference>
<sequence>MAWRGNMRLGGEMGTLGQGALGRGFRFREQKPRLGSTLSTGFEGHPEDEDACIPRRRRRSIQQQQQPESTSRGDWWRLRKQGVKPPESKHWAMVNHNHDDELMAAVSVERNANRLDMPLSLLIIKRKKIWERELMEAGELACCSAKKAFSSMVFMVRELQSHALHMRSDDDQPPLPGILDRVRSDLHASFVCLFQRVFCCNPTLMLYLMIILANFTVYSMGRNPTTAIPPSQSLLVSISDIINTDDHYPSAAQLQDETIEWNKFVEDALRMRASTTDEALMDPDVLRQFVAPVSVQIPPEEDSCQHYINTELMYERALSEDPDNALLLSNFAQFLYLVHHNYDRAEYYFERAVEIQPTDAEALNRYACFLWLVRKNLGAAEETFLEAMAADPGNLVYAANYSHFNWKTGAKETCFPILDNPDAY</sequence>
<dbReference type="GeneID" id="120282955"/>
<dbReference type="InterPro" id="IPR011990">
    <property type="entry name" value="TPR-like_helical_dom_sf"/>
</dbReference>
<gene>
    <name evidence="3" type="primary">LOC120282955</name>
</gene>
<evidence type="ECO:0000256" key="1">
    <source>
        <dbReference type="SAM" id="MobiDB-lite"/>
    </source>
</evidence>
<dbReference type="PANTHER" id="PTHR26312:SF132">
    <property type="entry name" value="OS01G0855200 PROTEIN"/>
    <property type="match status" value="1"/>
</dbReference>
<accession>A0AB40D234</accession>
<evidence type="ECO:0000313" key="2">
    <source>
        <dbReference type="Proteomes" id="UP001515500"/>
    </source>
</evidence>
<dbReference type="RefSeq" id="XP_039145719.1">
    <property type="nucleotide sequence ID" value="XM_039289785.1"/>
</dbReference>
<dbReference type="AlphaFoldDB" id="A0AB40D234"/>
<feature type="region of interest" description="Disordered" evidence="1">
    <location>
        <begin position="34"/>
        <end position="75"/>
    </location>
</feature>
<name>A0AB40D234_DIOCR</name>
<dbReference type="SUPFAM" id="SSF48452">
    <property type="entry name" value="TPR-like"/>
    <property type="match status" value="1"/>
</dbReference>
<keyword evidence="2" id="KW-1185">Reference proteome</keyword>
<protein>
    <submittedName>
        <fullName evidence="3">Uncharacterized protein LOC120282955</fullName>
    </submittedName>
</protein>
<reference evidence="3" key="1">
    <citation type="submission" date="2025-08" db="UniProtKB">
        <authorList>
            <consortium name="RefSeq"/>
        </authorList>
    </citation>
    <scope>IDENTIFICATION</scope>
</reference>
<dbReference type="Gene3D" id="1.25.40.10">
    <property type="entry name" value="Tetratricopeptide repeat domain"/>
    <property type="match status" value="1"/>
</dbReference>